<dbReference type="InterPro" id="IPR036047">
    <property type="entry name" value="F-box-like_dom_sf"/>
</dbReference>
<organism evidence="2 3">
    <name type="scientific">Fusarium albosuccineum</name>
    <dbReference type="NCBI Taxonomy" id="1237068"/>
    <lineage>
        <taxon>Eukaryota</taxon>
        <taxon>Fungi</taxon>
        <taxon>Dikarya</taxon>
        <taxon>Ascomycota</taxon>
        <taxon>Pezizomycotina</taxon>
        <taxon>Sordariomycetes</taxon>
        <taxon>Hypocreomycetidae</taxon>
        <taxon>Hypocreales</taxon>
        <taxon>Nectriaceae</taxon>
        <taxon>Fusarium</taxon>
        <taxon>Fusarium decemcellulare species complex</taxon>
    </lineage>
</organism>
<evidence type="ECO:0000313" key="3">
    <source>
        <dbReference type="Proteomes" id="UP000554235"/>
    </source>
</evidence>
<evidence type="ECO:0000256" key="1">
    <source>
        <dbReference type="SAM" id="MobiDB-lite"/>
    </source>
</evidence>
<gene>
    <name evidence="2" type="ORF">FALBO_1677</name>
</gene>
<protein>
    <recommendedName>
        <fullName evidence="4">F-box domain-containing protein</fullName>
    </recommendedName>
</protein>
<reference evidence="2 3" key="1">
    <citation type="submission" date="2020-01" db="EMBL/GenBank/DDBJ databases">
        <title>Identification and distribution of gene clusters putatively required for synthesis of sphingolipid metabolism inhibitors in phylogenetically diverse species of the filamentous fungus Fusarium.</title>
        <authorList>
            <person name="Kim H.-S."/>
            <person name="Busman M."/>
            <person name="Brown D.W."/>
            <person name="Divon H."/>
            <person name="Uhlig S."/>
            <person name="Proctor R.H."/>
        </authorList>
    </citation>
    <scope>NUCLEOTIDE SEQUENCE [LARGE SCALE GENOMIC DNA]</scope>
    <source>
        <strain evidence="2 3">NRRL 20459</strain>
    </source>
</reference>
<evidence type="ECO:0008006" key="4">
    <source>
        <dbReference type="Google" id="ProtNLM"/>
    </source>
</evidence>
<dbReference type="Proteomes" id="UP000554235">
    <property type="component" value="Unassembled WGS sequence"/>
</dbReference>
<evidence type="ECO:0000313" key="2">
    <source>
        <dbReference type="EMBL" id="KAF4471410.1"/>
    </source>
</evidence>
<dbReference type="AlphaFoldDB" id="A0A8H4LMR4"/>
<feature type="region of interest" description="Disordered" evidence="1">
    <location>
        <begin position="1"/>
        <end position="22"/>
    </location>
</feature>
<sequence>MSLRSKIRRRDKDTGAPKDGRDAVENLSNLARTQRDKRLRRWALRQSMDPSIALSLYNAGYSPIYRLPDEILLLILQMVVNDDWIAFFGLRQVSRLFRRVTGDQQFREHSFSIYKDCRYCDEQKRVWGGVLETCLAKNKPGNCFDRTISLLSRRIILKAIRSRMHSDLFCENCQEILSWSMDIYRLRPACKFSAVADWNWLYCSGCYLKHPSAAFSAEQKLTREQERVCIGRQGHVRLCNHEVITWADIESSINQYHPKTFTDTIRVCRHPSHLGGCKTEREDDDSWPRAELSYVNGKATFLEIRWRPHTHSLLENKGRLYAEGMRSAIQRFRRDAAQFILPARAEFHIPEMEMFPTTKGCDCLRYDRPQLLPNEPEEDADDFVSKRTHCHQRITEFGGTGSFHQSRAKTLLVTITGQ</sequence>
<feature type="compositionally biased region" description="Basic and acidic residues" evidence="1">
    <location>
        <begin position="10"/>
        <end position="22"/>
    </location>
</feature>
<comment type="caution">
    <text evidence="2">The sequence shown here is derived from an EMBL/GenBank/DDBJ whole genome shotgun (WGS) entry which is preliminary data.</text>
</comment>
<proteinExistence type="predicted"/>
<dbReference type="EMBL" id="JAADYS010000208">
    <property type="protein sequence ID" value="KAF4471410.1"/>
    <property type="molecule type" value="Genomic_DNA"/>
</dbReference>
<accession>A0A8H4LMR4</accession>
<dbReference type="OrthoDB" id="3692147at2759"/>
<name>A0A8H4LMR4_9HYPO</name>
<keyword evidence="3" id="KW-1185">Reference proteome</keyword>
<dbReference type="SUPFAM" id="SSF81383">
    <property type="entry name" value="F-box domain"/>
    <property type="match status" value="1"/>
</dbReference>